<evidence type="ECO:0000313" key="2">
    <source>
        <dbReference type="Proteomes" id="UP001301388"/>
    </source>
</evidence>
<reference evidence="1 2" key="1">
    <citation type="submission" date="2023-12" db="EMBL/GenBank/DDBJ databases">
        <title>Baltic Sea Cyanobacteria.</title>
        <authorList>
            <person name="Delbaje E."/>
            <person name="Fewer D.P."/>
            <person name="Shishido T.K."/>
        </authorList>
    </citation>
    <scope>NUCLEOTIDE SEQUENCE [LARGE SCALE GENOMIC DNA]</scope>
    <source>
        <strain evidence="1 2">UHCC 0370</strain>
    </source>
</reference>
<name>A0ABU5TN06_9CYAN</name>
<organism evidence="1 2">
    <name type="scientific">Pseudanabaena galeata UHCC 0370</name>
    <dbReference type="NCBI Taxonomy" id="3110310"/>
    <lineage>
        <taxon>Bacteria</taxon>
        <taxon>Bacillati</taxon>
        <taxon>Cyanobacteriota</taxon>
        <taxon>Cyanophyceae</taxon>
        <taxon>Pseudanabaenales</taxon>
        <taxon>Pseudanabaenaceae</taxon>
        <taxon>Pseudanabaena</taxon>
    </lineage>
</organism>
<protein>
    <submittedName>
        <fullName evidence="1">XisH family protein</fullName>
    </submittedName>
</protein>
<comment type="caution">
    <text evidence="1">The sequence shown here is derived from an EMBL/GenBank/DDBJ whole genome shotgun (WGS) entry which is preliminary data.</text>
</comment>
<gene>
    <name evidence="1" type="ORF">VB774_19030</name>
</gene>
<dbReference type="Pfam" id="PF08814">
    <property type="entry name" value="XisH"/>
    <property type="match status" value="1"/>
</dbReference>
<sequence>MAKDKFHTVVRLALEKEGWQVTDDPYEINVDGVDFEIDLAAEQVLAATRNNQKIAVEIKSFISPSNISDFHTALGQFLNYRDALALTEPERHLYLAVRLPVYESFFQKRFIQSAIQRYQLRLLIYDVPQKEIVKWL</sequence>
<dbReference type="RefSeq" id="WP_281008998.1">
    <property type="nucleotide sequence ID" value="NZ_JAYGIE010000097.1"/>
</dbReference>
<dbReference type="InterPro" id="IPR014919">
    <property type="entry name" value="XisH"/>
</dbReference>
<dbReference type="EMBL" id="JAYGIE010000097">
    <property type="protein sequence ID" value="MEA5479722.1"/>
    <property type="molecule type" value="Genomic_DNA"/>
</dbReference>
<dbReference type="Gene3D" id="3.40.1350.10">
    <property type="match status" value="1"/>
</dbReference>
<evidence type="ECO:0000313" key="1">
    <source>
        <dbReference type="EMBL" id="MEA5479722.1"/>
    </source>
</evidence>
<dbReference type="InterPro" id="IPR011335">
    <property type="entry name" value="Restrct_endonuc-II-like"/>
</dbReference>
<dbReference type="Proteomes" id="UP001301388">
    <property type="component" value="Unassembled WGS sequence"/>
</dbReference>
<dbReference type="InterPro" id="IPR011856">
    <property type="entry name" value="tRNA_endonuc-like_dom_sf"/>
</dbReference>
<keyword evidence="2" id="KW-1185">Reference proteome</keyword>
<proteinExistence type="predicted"/>
<dbReference type="CDD" id="cd22366">
    <property type="entry name" value="XisH-like"/>
    <property type="match status" value="1"/>
</dbReference>
<dbReference type="SUPFAM" id="SSF52980">
    <property type="entry name" value="Restriction endonuclease-like"/>
    <property type="match status" value="1"/>
</dbReference>
<accession>A0ABU5TN06</accession>